<dbReference type="PANTHER" id="PTHR10093">
    <property type="entry name" value="IRON-SULFUR CLUSTER ASSEMBLY ENZYME NIFU HOMOLOG"/>
    <property type="match status" value="1"/>
</dbReference>
<accession>A0A128A1M3</accession>
<dbReference type="EMBL" id="LN890280">
    <property type="protein sequence ID" value="CUR51217.1"/>
    <property type="molecule type" value="Genomic_DNA"/>
</dbReference>
<proteinExistence type="predicted"/>
<evidence type="ECO:0000259" key="1">
    <source>
        <dbReference type="Pfam" id="PF01592"/>
    </source>
</evidence>
<name>A0A128A1M3_9ARCH</name>
<evidence type="ECO:0000313" key="2">
    <source>
        <dbReference type="EMBL" id="CUR51217.1"/>
    </source>
</evidence>
<dbReference type="NCBIfam" id="TIGR01994">
    <property type="entry name" value="SUF_scaf_2"/>
    <property type="match status" value="1"/>
</dbReference>
<protein>
    <submittedName>
        <fullName evidence="2">NifU-like protein</fullName>
    </submittedName>
</protein>
<keyword evidence="3" id="KW-1185">Reference proteome</keyword>
<dbReference type="Gene3D" id="3.90.1010.10">
    <property type="match status" value="1"/>
</dbReference>
<dbReference type="GO" id="GO:0016226">
    <property type="term" value="P:iron-sulfur cluster assembly"/>
    <property type="evidence" value="ECO:0007669"/>
    <property type="project" value="InterPro"/>
</dbReference>
<feature type="domain" description="NIF system FeS cluster assembly NifU N-terminal" evidence="1">
    <location>
        <begin position="7"/>
        <end position="126"/>
    </location>
</feature>
<dbReference type="Proteomes" id="UP000196239">
    <property type="component" value="Chromosome 1"/>
</dbReference>
<dbReference type="AlphaFoldDB" id="A0A128A1M3"/>
<gene>
    <name evidence="2" type="primary">nifU</name>
    <name evidence="2" type="ORF">NDEV_0452</name>
</gene>
<dbReference type="CDD" id="cd06664">
    <property type="entry name" value="IscU_like"/>
    <property type="match status" value="1"/>
</dbReference>
<dbReference type="GO" id="GO:0005506">
    <property type="term" value="F:iron ion binding"/>
    <property type="evidence" value="ECO:0007669"/>
    <property type="project" value="InterPro"/>
</dbReference>
<reference evidence="3" key="1">
    <citation type="submission" date="2015-10" db="EMBL/GenBank/DDBJ databases">
        <authorList>
            <person name="Lehtovirta-Morley L.E."/>
            <person name="Vieille C."/>
        </authorList>
    </citation>
    <scope>NUCLEOTIDE SEQUENCE [LARGE SCALE GENOMIC DNA]</scope>
</reference>
<dbReference type="InterPro" id="IPR002871">
    <property type="entry name" value="NIF_FeS_clus_asmbl_NifU_N"/>
</dbReference>
<dbReference type="Pfam" id="PF01592">
    <property type="entry name" value="NifU_N"/>
    <property type="match status" value="1"/>
</dbReference>
<organism evidence="2 3">
    <name type="scientific">Nitrosotalea devaniterrae</name>
    <dbReference type="NCBI Taxonomy" id="1078905"/>
    <lineage>
        <taxon>Archaea</taxon>
        <taxon>Nitrososphaerota</taxon>
        <taxon>Nitrososphaeria</taxon>
        <taxon>Nitrosotaleales</taxon>
        <taxon>Nitrosotaleaceae</taxon>
        <taxon>Nitrosotalea</taxon>
    </lineage>
</organism>
<dbReference type="GO" id="GO:0051536">
    <property type="term" value="F:iron-sulfur cluster binding"/>
    <property type="evidence" value="ECO:0007669"/>
    <property type="project" value="InterPro"/>
</dbReference>
<evidence type="ECO:0000313" key="3">
    <source>
        <dbReference type="Proteomes" id="UP000196239"/>
    </source>
</evidence>
<dbReference type="SUPFAM" id="SSF82649">
    <property type="entry name" value="SufE/NifU"/>
    <property type="match status" value="1"/>
</dbReference>
<dbReference type="KEGG" id="ndv:NDEV_0452"/>
<sequence>MSSADIYREIILDYYRNPRNYGKIPDPDISQRDSNPLCGDELEMHINIKDDKVADVKFTGKGCAISQASASMLTELIMGKDFEYVKKLAKEDILDNLGLQNLGPARIKCALLSFKVLKTGIYSYLVDKLKDTASADKMKEEVSGIY</sequence>